<evidence type="ECO:0008006" key="3">
    <source>
        <dbReference type="Google" id="ProtNLM"/>
    </source>
</evidence>
<comment type="caution">
    <text evidence="1">The sequence shown here is derived from an EMBL/GenBank/DDBJ whole genome shotgun (WGS) entry which is preliminary data.</text>
</comment>
<accession>A0A398BEH2</accession>
<name>A0A398BEH2_9BACI</name>
<evidence type="ECO:0000313" key="2">
    <source>
        <dbReference type="Proteomes" id="UP000266016"/>
    </source>
</evidence>
<keyword evidence="2" id="KW-1185">Reference proteome</keyword>
<proteinExistence type="predicted"/>
<protein>
    <recommendedName>
        <fullName evidence="3">Lipoprotein</fullName>
    </recommendedName>
</protein>
<evidence type="ECO:0000313" key="1">
    <source>
        <dbReference type="EMBL" id="RID87671.1"/>
    </source>
</evidence>
<dbReference type="EMBL" id="QWVS01000011">
    <property type="protein sequence ID" value="RID87671.1"/>
    <property type="molecule type" value="Genomic_DNA"/>
</dbReference>
<reference evidence="1 2" key="1">
    <citation type="submission" date="2018-08" db="EMBL/GenBank/DDBJ databases">
        <title>Bacillus jemisoniae sp. nov., Bacillus chryseoplanitiae sp. nov., Bacillus resnikiae sp. nov., and Bacillus frankliniae sp. nov., isolated from Viking spacecraft and associated surfaces.</title>
        <authorList>
            <person name="Seuylemezian A."/>
            <person name="Vaishampayan P."/>
        </authorList>
    </citation>
    <scope>NUCLEOTIDE SEQUENCE [LARGE SCALE GENOMIC DNA]</scope>
    <source>
        <strain evidence="1 2">MA001</strain>
    </source>
</reference>
<gene>
    <name evidence="1" type="ORF">D1953_05670</name>
</gene>
<organism evidence="1 2">
    <name type="scientific">Peribacillus asahii</name>
    <dbReference type="NCBI Taxonomy" id="228899"/>
    <lineage>
        <taxon>Bacteria</taxon>
        <taxon>Bacillati</taxon>
        <taxon>Bacillota</taxon>
        <taxon>Bacilli</taxon>
        <taxon>Bacillales</taxon>
        <taxon>Bacillaceae</taxon>
        <taxon>Peribacillus</taxon>
    </lineage>
</organism>
<dbReference type="Proteomes" id="UP000266016">
    <property type="component" value="Unassembled WGS sequence"/>
</dbReference>
<sequence length="139" mass="15721">MKKLVIIFVLLFMISGCGQKIPKPKDIIENVHSPFETRAEASAWKAMKEDFFVKTIVKEDNVYVECYVKGYSFSQTNSKKLATVTVSIDGKKHSERTTAAFVVRDVPNGKHRMKLEVLNEDGEKTGLTKEVEVHIESTI</sequence>
<dbReference type="RefSeq" id="WP_119116188.1">
    <property type="nucleotide sequence ID" value="NZ_QWVS01000011.1"/>
</dbReference>
<dbReference type="PROSITE" id="PS51257">
    <property type="entry name" value="PROKAR_LIPOPROTEIN"/>
    <property type="match status" value="1"/>
</dbReference>
<dbReference type="AlphaFoldDB" id="A0A398BEH2"/>